<dbReference type="Proteomes" id="UP001596160">
    <property type="component" value="Unassembled WGS sequence"/>
</dbReference>
<evidence type="ECO:0000256" key="1">
    <source>
        <dbReference type="SAM" id="MobiDB-lite"/>
    </source>
</evidence>
<evidence type="ECO:0000313" key="2">
    <source>
        <dbReference type="EMBL" id="MFC5151810.1"/>
    </source>
</evidence>
<feature type="region of interest" description="Disordered" evidence="1">
    <location>
        <begin position="85"/>
        <end position="109"/>
    </location>
</feature>
<keyword evidence="3" id="KW-1185">Reference proteome</keyword>
<organism evidence="2 3">
    <name type="scientific">Streptomyces amakusaensis</name>
    <dbReference type="NCBI Taxonomy" id="67271"/>
    <lineage>
        <taxon>Bacteria</taxon>
        <taxon>Bacillati</taxon>
        <taxon>Actinomycetota</taxon>
        <taxon>Actinomycetes</taxon>
        <taxon>Kitasatosporales</taxon>
        <taxon>Streptomycetaceae</taxon>
        <taxon>Streptomyces</taxon>
    </lineage>
</organism>
<evidence type="ECO:0000313" key="3">
    <source>
        <dbReference type="Proteomes" id="UP001596160"/>
    </source>
</evidence>
<dbReference type="RefSeq" id="WP_344476315.1">
    <property type="nucleotide sequence ID" value="NZ_BAAASB010000006.1"/>
</dbReference>
<accession>A0ABW0ADK5</accession>
<gene>
    <name evidence="2" type="ORF">ACFPRH_08695</name>
</gene>
<comment type="caution">
    <text evidence="2">The sequence shown here is derived from an EMBL/GenBank/DDBJ whole genome shotgun (WGS) entry which is preliminary data.</text>
</comment>
<name>A0ABW0ADK5_9ACTN</name>
<protein>
    <submittedName>
        <fullName evidence="2">Uncharacterized protein</fullName>
    </submittedName>
</protein>
<dbReference type="EMBL" id="JBHSKP010000004">
    <property type="protein sequence ID" value="MFC5151810.1"/>
    <property type="molecule type" value="Genomic_DNA"/>
</dbReference>
<reference evidence="3" key="1">
    <citation type="journal article" date="2019" name="Int. J. Syst. Evol. Microbiol.">
        <title>The Global Catalogue of Microorganisms (GCM) 10K type strain sequencing project: providing services to taxonomists for standard genome sequencing and annotation.</title>
        <authorList>
            <consortium name="The Broad Institute Genomics Platform"/>
            <consortium name="The Broad Institute Genome Sequencing Center for Infectious Disease"/>
            <person name="Wu L."/>
            <person name="Ma J."/>
        </authorList>
    </citation>
    <scope>NUCLEOTIDE SEQUENCE [LARGE SCALE GENOMIC DNA]</scope>
    <source>
        <strain evidence="3">PCU 266</strain>
    </source>
</reference>
<sequence length="196" mass="21319">MTAYREPVWSVPLAGRRVEIPSSLRGVRAALEEARAAEFDAEAVRTPGASLVYTVLDWALPRWAAAEDPAAVARLRAGDFTGVLDGEGRPVAPSHPPRDPVTGERPSATYKTGFPVGSVTFPATIEGIRAELRGERLAEFERDIVSVPAQELVYATLRWGYPPERLAEEDALIDRLKAELFAGVPRRDESDPGDDA</sequence>
<proteinExistence type="predicted"/>